<keyword evidence="3" id="KW-0547">Nucleotide-binding</keyword>
<reference evidence="11 12" key="1">
    <citation type="journal article" date="2018" name="PLoS Genet.">
        <title>Population sequencing reveals clonal diversity and ancestral inbreeding in the grapevine cultivar Chardonnay.</title>
        <authorList>
            <person name="Roach M.J."/>
            <person name="Johnson D.L."/>
            <person name="Bohlmann J."/>
            <person name="van Vuuren H.J."/>
            <person name="Jones S.J."/>
            <person name="Pretorius I.S."/>
            <person name="Schmidt S.A."/>
            <person name="Borneman A.R."/>
        </authorList>
    </citation>
    <scope>NUCLEOTIDE SEQUENCE [LARGE SCALE GENOMIC DNA]</scope>
    <source>
        <strain evidence="12">cv. Chardonnay</strain>
        <tissue evidence="11">Leaf</tissue>
    </source>
</reference>
<evidence type="ECO:0000256" key="3">
    <source>
        <dbReference type="ARBA" id="ARBA00022741"/>
    </source>
</evidence>
<evidence type="ECO:0000256" key="5">
    <source>
        <dbReference type="ARBA" id="ARBA00022840"/>
    </source>
</evidence>
<dbReference type="GO" id="GO:0005524">
    <property type="term" value="F:ATP binding"/>
    <property type="evidence" value="ECO:0007669"/>
    <property type="project" value="UniProtKB-KW"/>
</dbReference>
<dbReference type="GO" id="GO:0043531">
    <property type="term" value="F:ADP binding"/>
    <property type="evidence" value="ECO:0007669"/>
    <property type="project" value="InterPro"/>
</dbReference>
<dbReference type="Pfam" id="PF18052">
    <property type="entry name" value="Rx_N"/>
    <property type="match status" value="1"/>
</dbReference>
<evidence type="ECO:0000259" key="7">
    <source>
        <dbReference type="Pfam" id="PF00931"/>
    </source>
</evidence>
<gene>
    <name evidence="11" type="primary">RPPL1_266</name>
    <name evidence="11" type="ORF">CK203_100311</name>
</gene>
<dbReference type="GO" id="GO:0006952">
    <property type="term" value="P:defense response"/>
    <property type="evidence" value="ECO:0007669"/>
    <property type="project" value="UniProtKB-KW"/>
</dbReference>
<dbReference type="Proteomes" id="UP000288805">
    <property type="component" value="Unassembled WGS sequence"/>
</dbReference>
<dbReference type="Gene3D" id="3.40.50.300">
    <property type="entry name" value="P-loop containing nucleotide triphosphate hydrolases"/>
    <property type="match status" value="1"/>
</dbReference>
<evidence type="ECO:0000256" key="6">
    <source>
        <dbReference type="SAM" id="Coils"/>
    </source>
</evidence>
<dbReference type="SUPFAM" id="SSF52058">
    <property type="entry name" value="L domain-like"/>
    <property type="match status" value="2"/>
</dbReference>
<dbReference type="Pfam" id="PF23559">
    <property type="entry name" value="WHD_DRP"/>
    <property type="match status" value="1"/>
</dbReference>
<name>A0A438D3B9_VITVI</name>
<evidence type="ECO:0000256" key="4">
    <source>
        <dbReference type="ARBA" id="ARBA00022821"/>
    </source>
</evidence>
<dbReference type="InterPro" id="IPR056789">
    <property type="entry name" value="LRR_R13L1-DRL21"/>
</dbReference>
<protein>
    <submittedName>
        <fullName evidence="11">Putative disease resistance RPP13-like protein 1</fullName>
    </submittedName>
</protein>
<dbReference type="Pfam" id="PF00931">
    <property type="entry name" value="NB-ARC"/>
    <property type="match status" value="1"/>
</dbReference>
<dbReference type="PRINTS" id="PR00364">
    <property type="entry name" value="DISEASERSIST"/>
</dbReference>
<dbReference type="InterPro" id="IPR036388">
    <property type="entry name" value="WH-like_DNA-bd_sf"/>
</dbReference>
<dbReference type="Gene3D" id="1.20.5.4130">
    <property type="match status" value="1"/>
</dbReference>
<dbReference type="InterPro" id="IPR002182">
    <property type="entry name" value="NB-ARC"/>
</dbReference>
<dbReference type="SUPFAM" id="SSF52540">
    <property type="entry name" value="P-loop containing nucleoside triphosphate hydrolases"/>
    <property type="match status" value="1"/>
</dbReference>
<dbReference type="PANTHER" id="PTHR36766">
    <property type="entry name" value="PLANT BROAD-SPECTRUM MILDEW RESISTANCE PROTEIN RPW8"/>
    <property type="match status" value="1"/>
</dbReference>
<dbReference type="InterPro" id="IPR032675">
    <property type="entry name" value="LRR_dom_sf"/>
</dbReference>
<dbReference type="InterPro" id="IPR058922">
    <property type="entry name" value="WHD_DRP"/>
</dbReference>
<accession>A0A438D3B9</accession>
<dbReference type="EMBL" id="QGNW01001820">
    <property type="protein sequence ID" value="RVW29931.1"/>
    <property type="molecule type" value="Genomic_DNA"/>
</dbReference>
<feature type="domain" description="NB-ARC" evidence="7">
    <location>
        <begin position="175"/>
        <end position="348"/>
    </location>
</feature>
<dbReference type="FunFam" id="3.40.50.300:FF:001091">
    <property type="entry name" value="Probable disease resistance protein At1g61300"/>
    <property type="match status" value="1"/>
</dbReference>
<dbReference type="Gene3D" id="1.10.10.10">
    <property type="entry name" value="Winged helix-like DNA-binding domain superfamily/Winged helix DNA-binding domain"/>
    <property type="match status" value="1"/>
</dbReference>
<dbReference type="Gene3D" id="1.10.8.430">
    <property type="entry name" value="Helical domain of apoptotic protease-activating factors"/>
    <property type="match status" value="1"/>
</dbReference>
<dbReference type="Pfam" id="PF25019">
    <property type="entry name" value="LRR_R13L1-DRL21"/>
    <property type="match status" value="1"/>
</dbReference>
<evidence type="ECO:0000259" key="9">
    <source>
        <dbReference type="Pfam" id="PF23559"/>
    </source>
</evidence>
<feature type="coiled-coil region" evidence="6">
    <location>
        <begin position="41"/>
        <end position="92"/>
    </location>
</feature>
<dbReference type="Gene3D" id="3.80.10.10">
    <property type="entry name" value="Ribonuclease Inhibitor"/>
    <property type="match status" value="2"/>
</dbReference>
<dbReference type="InterPro" id="IPR027417">
    <property type="entry name" value="P-loop_NTPase"/>
</dbReference>
<dbReference type="PANTHER" id="PTHR36766:SF40">
    <property type="entry name" value="DISEASE RESISTANCE PROTEIN RGA3"/>
    <property type="match status" value="1"/>
</dbReference>
<keyword evidence="4" id="KW-0611">Plant defense</keyword>
<evidence type="ECO:0000256" key="1">
    <source>
        <dbReference type="ARBA" id="ARBA00022614"/>
    </source>
</evidence>
<dbReference type="FunFam" id="1.10.10.10:FF:000322">
    <property type="entry name" value="Probable disease resistance protein At1g63360"/>
    <property type="match status" value="1"/>
</dbReference>
<dbReference type="InterPro" id="IPR041118">
    <property type="entry name" value="Rx_N"/>
</dbReference>
<feature type="domain" description="R13L1/DRL21-like LRR repeat region" evidence="10">
    <location>
        <begin position="687"/>
        <end position="811"/>
    </location>
</feature>
<keyword evidence="5" id="KW-0067">ATP-binding</keyword>
<evidence type="ECO:0000259" key="10">
    <source>
        <dbReference type="Pfam" id="PF25019"/>
    </source>
</evidence>
<comment type="caution">
    <text evidence="11">The sequence shown here is derived from an EMBL/GenBank/DDBJ whole genome shotgun (WGS) entry which is preliminary data.</text>
</comment>
<feature type="domain" description="Disease resistance N-terminal" evidence="8">
    <location>
        <begin position="10"/>
        <end position="102"/>
    </location>
</feature>
<evidence type="ECO:0000259" key="8">
    <source>
        <dbReference type="Pfam" id="PF18052"/>
    </source>
</evidence>
<sequence length="1321" mass="149257">MAGALVGGAFLSASLQVLFDRMASRQVLDFIRGQKLISTLLKKLKINLLAVQAVLNDAEVKQITDLHVKEWVDELKDAVYDAEDLLDEIANQDLQRKMETDPQTSAHQVWNVISNSLNPFADGVESRVKEIIDRLEFLAQQKDVLGLKQGVGEKLFQRWPSTSVVDESGVYGRDGNKEEIIKMLVSDNSSGNEIGVISIVGMGGIGKTTLTQLVYNDESVKKYFDLEAWVCVSEEFDLLKITKTIFEATTSRGFTSDVNDLNFLQVKLKESLNGKKFLLVLDDVWNESYNNWDRLRTPLKVGSNGSKIIVTTRSENVALVMRSVHTHRLGQLSFEDCWWLFAKHAFENGDPSAHPYLEAIGKEIVKKCQGLPLAAKTLGGLLHFKVQADEWDNILRSEMWDLPSNEILPALRLSYYHLPSHLKQCFAYCSIFPKDYQFQKERLVLLWMAEGFLQQPKSKKRMEEVGDQYFHELLSRSFFQKSSSRNSCFVMHDLVNDLAQLVSGEFCIQLGDGWGHETYEKVCHLSYYRSEYDAFERFANFIEVKRLRTLFTLQLQFLPQSYLSNRILDKLLPKFRCLRVLSLFNYKTINLPDSIGNLKHLRYLNVSHSDIKRLPETVCTLYNLQTIILNECRSLHELPSGLKKLINLRHLTVHGSRVKEMPSHIGQLKSLQTLSTFIVGQRSGSRIGELGGLSQIGGKLHISELQNVVSGTDALEANLKGKKYLDELVLEWNSITDGLQNGVDIINNLQPHKNVTKLTIDFYCGTRLPTWLGDPSLLNMVSLNLRNCKHCSSLPPLGQLSSLRYLSVSGMCGIEKVGTEFYGNNSSFLSLETLIFGKMRQWKEWLPFDGEGGVFPRLQVLCIWKCPKLTGELPYVPSLTKLEINGCQQLVASVPRVPTIRELKILNCREVLLRSPDRSFDCLEGLEIEISDISQLKELSHGLRALSILRCVSAESLLEGMMQNNTSLQRLVLKRCCFSRSLRTCCLPRTLKSLCIYGSRRLQFLLPEFLKCHHPFLECLDIRGGYCRSLSAFSFGIFPKLTRLQIHGLEGLESLSILISEGGLPALDFLQIIQCPDLVSIELPALKLTHYEILDCKKLKLLMCTLASFQTLILQNCPELLFPVAGLPSTLNSLVVHNCKKLTPQVEWGLHRLASLTDFRISGGCEDLESFPKESLLPSTLMSLQISGLPNLRSLDGKGLQFLTSVQNLEINDCAKLQSLTAEGLPSSLSFLKISNCPWLKRQYEFWKGKIGITYLTFHALSLMTKFCNEGGTTSIYIQSHPNSLLHLKTPKILRLYSRDCRTPAQFKNCASTTSICLQCV</sequence>
<dbReference type="InterPro" id="IPR042197">
    <property type="entry name" value="Apaf_helical"/>
</dbReference>
<evidence type="ECO:0000313" key="12">
    <source>
        <dbReference type="Proteomes" id="UP000288805"/>
    </source>
</evidence>
<organism evidence="11 12">
    <name type="scientific">Vitis vinifera</name>
    <name type="common">Grape</name>
    <dbReference type="NCBI Taxonomy" id="29760"/>
    <lineage>
        <taxon>Eukaryota</taxon>
        <taxon>Viridiplantae</taxon>
        <taxon>Streptophyta</taxon>
        <taxon>Embryophyta</taxon>
        <taxon>Tracheophyta</taxon>
        <taxon>Spermatophyta</taxon>
        <taxon>Magnoliopsida</taxon>
        <taxon>eudicotyledons</taxon>
        <taxon>Gunneridae</taxon>
        <taxon>Pentapetalae</taxon>
        <taxon>rosids</taxon>
        <taxon>Vitales</taxon>
        <taxon>Vitaceae</taxon>
        <taxon>Viteae</taxon>
        <taxon>Vitis</taxon>
    </lineage>
</organism>
<evidence type="ECO:0000313" key="11">
    <source>
        <dbReference type="EMBL" id="RVW29931.1"/>
    </source>
</evidence>
<keyword evidence="1" id="KW-0433">Leucine-rich repeat</keyword>
<proteinExistence type="predicted"/>
<feature type="domain" description="Disease resistance protein winged helix" evidence="9">
    <location>
        <begin position="431"/>
        <end position="499"/>
    </location>
</feature>
<dbReference type="GO" id="GO:0051707">
    <property type="term" value="P:response to other organism"/>
    <property type="evidence" value="ECO:0007669"/>
    <property type="project" value="UniProtKB-ARBA"/>
</dbReference>
<evidence type="ECO:0000256" key="2">
    <source>
        <dbReference type="ARBA" id="ARBA00022737"/>
    </source>
</evidence>
<keyword evidence="6" id="KW-0175">Coiled coil</keyword>
<keyword evidence="2" id="KW-0677">Repeat</keyword>